<dbReference type="Gene3D" id="1.10.110.10">
    <property type="entry name" value="Plant lipid-transfer and hydrophobic proteins"/>
    <property type="match status" value="1"/>
</dbReference>
<evidence type="ECO:0000313" key="3">
    <source>
        <dbReference type="EMBL" id="VVV79010.1"/>
    </source>
</evidence>
<organism evidence="3">
    <name type="scientific">Nymphaea colorata</name>
    <name type="common">pocket water lily</name>
    <dbReference type="NCBI Taxonomy" id="210225"/>
    <lineage>
        <taxon>Eukaryota</taxon>
        <taxon>Viridiplantae</taxon>
        <taxon>Streptophyta</taxon>
        <taxon>Embryophyta</taxon>
        <taxon>Tracheophyta</taxon>
        <taxon>Spermatophyta</taxon>
        <taxon>Magnoliopsida</taxon>
        <taxon>Nymphaeales</taxon>
        <taxon>Nymphaeaceae</taxon>
        <taxon>Nymphaea</taxon>
    </lineage>
</organism>
<name>A0A5K0YNH0_9MAGN</name>
<evidence type="ECO:0000256" key="1">
    <source>
        <dbReference type="SAM" id="SignalP"/>
    </source>
</evidence>
<reference evidence="3" key="1">
    <citation type="submission" date="2019-09" db="EMBL/GenBank/DDBJ databases">
        <authorList>
            <person name="Zhang L."/>
        </authorList>
    </citation>
    <scope>NUCLEOTIDE SEQUENCE</scope>
</reference>
<dbReference type="InterPro" id="IPR051636">
    <property type="entry name" value="Plant_LTP/defense-related"/>
</dbReference>
<dbReference type="EMBL" id="LR721777">
    <property type="protein sequence ID" value="VVV79010.1"/>
    <property type="molecule type" value="Genomic_DNA"/>
</dbReference>
<sequence>MKRLGEAQKMGTRKMTASLFICMVLVSSAFPALGCSSCSDPDPCHGHNRKTLPPSHCQPGGGGGWYPSNPPYGGGGSGGGGSNCDGSGGGCMPPPSSTAPTCPVNALKLGACVDVLGGLVHVGLGDPAENACCPLLQGLVELEAAACLCTTLRLKVLNLNIYLPLALQLLITCGKTPPPGFICPP</sequence>
<dbReference type="SUPFAM" id="SSF47699">
    <property type="entry name" value="Bifunctional inhibitor/lipid-transfer protein/seed storage 2S albumin"/>
    <property type="match status" value="1"/>
</dbReference>
<dbReference type="InterPro" id="IPR016140">
    <property type="entry name" value="Bifunc_inhib/LTP/seed_store"/>
</dbReference>
<feature type="signal peptide" evidence="1">
    <location>
        <begin position="1"/>
        <end position="34"/>
    </location>
</feature>
<evidence type="ECO:0000259" key="2">
    <source>
        <dbReference type="SMART" id="SM00499"/>
    </source>
</evidence>
<dbReference type="Pfam" id="PF14547">
    <property type="entry name" value="Hydrophob_seed"/>
    <property type="match status" value="1"/>
</dbReference>
<proteinExistence type="predicted"/>
<keyword evidence="1" id="KW-0732">Signal</keyword>
<dbReference type="InterPro" id="IPR036312">
    <property type="entry name" value="Bifun_inhib/LTP/seed_sf"/>
</dbReference>
<dbReference type="PANTHER" id="PTHR31731">
    <property type="match status" value="1"/>
</dbReference>
<accession>A0A5K0YNH0</accession>
<dbReference type="OMA" id="ENACCPL"/>
<gene>
    <name evidence="3" type="ORF">NYM_LOCUS8829</name>
</gene>
<dbReference type="SMART" id="SM00499">
    <property type="entry name" value="AAI"/>
    <property type="match status" value="1"/>
</dbReference>
<protein>
    <recommendedName>
        <fullName evidence="2">Bifunctional inhibitor/plant lipid transfer protein/seed storage helical domain-containing protein</fullName>
    </recommendedName>
</protein>
<feature type="chain" id="PRO_5023858352" description="Bifunctional inhibitor/plant lipid transfer protein/seed storage helical domain-containing protein" evidence="1">
    <location>
        <begin position="35"/>
        <end position="185"/>
    </location>
</feature>
<dbReference type="AlphaFoldDB" id="A0A5K0YNH0"/>
<dbReference type="InterPro" id="IPR027923">
    <property type="entry name" value="Hydrophob_seed_dom"/>
</dbReference>
<dbReference type="CDD" id="cd01958">
    <property type="entry name" value="HPS_like"/>
    <property type="match status" value="1"/>
</dbReference>
<dbReference type="Gramene" id="NC12G0189450.1">
    <property type="protein sequence ID" value="NC12G0189450.1:cds"/>
    <property type="gene ID" value="NC12G0189450"/>
</dbReference>
<feature type="domain" description="Bifunctional inhibitor/plant lipid transfer protein/seed storage helical" evidence="2">
    <location>
        <begin position="102"/>
        <end position="183"/>
    </location>
</feature>
<dbReference type="OrthoDB" id="1935738at2759"/>